<name>A0A3A9A7P0_9FIRM</name>
<evidence type="ECO:0000313" key="3">
    <source>
        <dbReference type="Proteomes" id="UP000280696"/>
    </source>
</evidence>
<proteinExistence type="predicted"/>
<keyword evidence="3" id="KW-1185">Reference proteome</keyword>
<reference evidence="2 3" key="1">
    <citation type="submission" date="2018-09" db="EMBL/GenBank/DDBJ databases">
        <title>Murine metabolic-syndrome-specific gut microbial biobank.</title>
        <authorList>
            <person name="Liu C."/>
        </authorList>
    </citation>
    <scope>NUCLEOTIDE SEQUENCE [LARGE SCALE GENOMIC DNA]</scope>
    <source>
        <strain evidence="2 3">0.1xD8-82</strain>
    </source>
</reference>
<feature type="chain" id="PRO_5017348235" description="Ig-like domain-containing protein" evidence="1">
    <location>
        <begin position="27"/>
        <end position="231"/>
    </location>
</feature>
<protein>
    <recommendedName>
        <fullName evidence="4">Ig-like domain-containing protein</fullName>
    </recommendedName>
</protein>
<dbReference type="EMBL" id="RAYQ01000037">
    <property type="protein sequence ID" value="RKI87642.1"/>
    <property type="molecule type" value="Genomic_DNA"/>
</dbReference>
<dbReference type="Proteomes" id="UP000280696">
    <property type="component" value="Unassembled WGS sequence"/>
</dbReference>
<dbReference type="RefSeq" id="WP_120424482.1">
    <property type="nucleotide sequence ID" value="NZ_RAYQ01000037.1"/>
</dbReference>
<evidence type="ECO:0008006" key="4">
    <source>
        <dbReference type="Google" id="ProtNLM"/>
    </source>
</evidence>
<evidence type="ECO:0000256" key="1">
    <source>
        <dbReference type="SAM" id="SignalP"/>
    </source>
</evidence>
<dbReference type="AlphaFoldDB" id="A0A3A9A7P0"/>
<keyword evidence="1" id="KW-0732">Signal</keyword>
<feature type="signal peptide" evidence="1">
    <location>
        <begin position="1"/>
        <end position="26"/>
    </location>
</feature>
<organism evidence="2 3">
    <name type="scientific">Parablautia intestinalis</name>
    <dbReference type="NCBI Taxonomy" id="2320100"/>
    <lineage>
        <taxon>Bacteria</taxon>
        <taxon>Bacillati</taxon>
        <taxon>Bacillota</taxon>
        <taxon>Clostridia</taxon>
        <taxon>Lachnospirales</taxon>
        <taxon>Lachnospiraceae</taxon>
        <taxon>Parablautia</taxon>
    </lineage>
</organism>
<comment type="caution">
    <text evidence="2">The sequence shown here is derived from an EMBL/GenBank/DDBJ whole genome shotgun (WGS) entry which is preliminary data.</text>
</comment>
<gene>
    <name evidence="2" type="ORF">D7V94_20595</name>
</gene>
<dbReference type="OrthoDB" id="9805757at2"/>
<evidence type="ECO:0000313" key="2">
    <source>
        <dbReference type="EMBL" id="RKI87642.1"/>
    </source>
</evidence>
<accession>A0A3A9A7P0</accession>
<sequence>MAKMKKLFAMFLTLCLIFSFSTTAFASSVDEREVPVASADFKRVCDQVFEGKGEVYNANGIDITNSFLTRYNAIYQSGNYDAILSGCFKEGISQLTGHKNIVPDVTTRTVLHPQYEESVVHLVKQNGFPYDGKSWYLVVTATGSYGYQDSTNEIIDFPSPTINVSFSDLGALFSGSLDSIRTTKPAINSNKTSASFTVTTTHTVSCPIPGVDYVTGTLGPFTNVSNFTIEV</sequence>